<keyword evidence="3 7" id="KW-0479">Metal-binding</keyword>
<keyword evidence="6" id="KW-0520">NAD</keyword>
<dbReference type="Pfam" id="PF00107">
    <property type="entry name" value="ADH_zinc_N"/>
    <property type="match status" value="1"/>
</dbReference>
<dbReference type="SUPFAM" id="SSF50129">
    <property type="entry name" value="GroES-like"/>
    <property type="match status" value="1"/>
</dbReference>
<reference evidence="10" key="1">
    <citation type="journal article" date="2013" name="Genome Announc.">
        <title>Draft genome sequence of the grapevine dieback fungus Eutypa lata UCR-EL1.</title>
        <authorList>
            <person name="Blanco-Ulate B."/>
            <person name="Rolshausen P.E."/>
            <person name="Cantu D."/>
        </authorList>
    </citation>
    <scope>NUCLEOTIDE SEQUENCE [LARGE SCALE GENOMIC DNA]</scope>
    <source>
        <strain evidence="10">UCR-EL1</strain>
    </source>
</reference>
<evidence type="ECO:0000256" key="1">
    <source>
        <dbReference type="ARBA" id="ARBA00001947"/>
    </source>
</evidence>
<dbReference type="FunFam" id="3.40.50.720:FF:000039">
    <property type="entry name" value="Alcohol dehydrogenase AdhP"/>
    <property type="match status" value="1"/>
</dbReference>
<keyword evidence="5" id="KW-0560">Oxidoreductase</keyword>
<feature type="domain" description="Enoyl reductase (ER)" evidence="8">
    <location>
        <begin position="16"/>
        <end position="338"/>
    </location>
</feature>
<dbReference type="InterPro" id="IPR036291">
    <property type="entry name" value="NAD(P)-bd_dom_sf"/>
</dbReference>
<dbReference type="Gene3D" id="3.90.180.10">
    <property type="entry name" value="Medium-chain alcohol dehydrogenases, catalytic domain"/>
    <property type="match status" value="1"/>
</dbReference>
<evidence type="ECO:0000256" key="4">
    <source>
        <dbReference type="ARBA" id="ARBA00022833"/>
    </source>
</evidence>
<dbReference type="SUPFAM" id="SSF51735">
    <property type="entry name" value="NAD(P)-binding Rossmann-fold domains"/>
    <property type="match status" value="1"/>
</dbReference>
<keyword evidence="4 7" id="KW-0862">Zinc</keyword>
<evidence type="ECO:0000256" key="7">
    <source>
        <dbReference type="RuleBase" id="RU361277"/>
    </source>
</evidence>
<dbReference type="InterPro" id="IPR013154">
    <property type="entry name" value="ADH-like_N"/>
</dbReference>
<dbReference type="HOGENOM" id="CLU_026673_20_1_1"/>
<evidence type="ECO:0000313" key="10">
    <source>
        <dbReference type="Proteomes" id="UP000012174"/>
    </source>
</evidence>
<sequence>MALPKTYKQAAFKETGGPLVVEEVSLKLPTAGEILVKVEACGVCHSEIFAQYNVWGAGFPVVPGHEIIGKVAALGDGVQGWNVGDRIGGAWHGGHDGSCDKCKRGLYQFCEPFVVNGVTKDGGYAEYCIIRAQAAVHVPEGVDAAKYAPMLCAGSTVFGAIKSGNLKPGDTVAVQGLGGLGHMAVQFARKMGYRVVAISRGSDKEKSVRELGAHEYIDSTAVDPGEALKELGYANLVVTTAMETAAMTPLIKGIGIYGKMLILSFPQDGKITVDSNEMMMRGVAVQTWPVGSYYDGEKTIEFANMQGLDCAVETFPLEKAQDAFEAMLSGKVRYRAVLTMG</sequence>
<dbReference type="InterPro" id="IPR013149">
    <property type="entry name" value="ADH-like_C"/>
</dbReference>
<dbReference type="PROSITE" id="PS00059">
    <property type="entry name" value="ADH_ZINC"/>
    <property type="match status" value="1"/>
</dbReference>
<proteinExistence type="inferred from homology"/>
<organism evidence="9 10">
    <name type="scientific">Eutypa lata (strain UCR-EL1)</name>
    <name type="common">Grapevine dieback disease fungus</name>
    <name type="synonym">Eutypa armeniacae</name>
    <dbReference type="NCBI Taxonomy" id="1287681"/>
    <lineage>
        <taxon>Eukaryota</taxon>
        <taxon>Fungi</taxon>
        <taxon>Dikarya</taxon>
        <taxon>Ascomycota</taxon>
        <taxon>Pezizomycotina</taxon>
        <taxon>Sordariomycetes</taxon>
        <taxon>Xylariomycetidae</taxon>
        <taxon>Xylariales</taxon>
        <taxon>Diatrypaceae</taxon>
        <taxon>Eutypa</taxon>
    </lineage>
</organism>
<dbReference type="InterPro" id="IPR011032">
    <property type="entry name" value="GroES-like_sf"/>
</dbReference>
<evidence type="ECO:0000256" key="2">
    <source>
        <dbReference type="ARBA" id="ARBA00008072"/>
    </source>
</evidence>
<keyword evidence="10" id="KW-1185">Reference proteome</keyword>
<evidence type="ECO:0000259" key="8">
    <source>
        <dbReference type="SMART" id="SM00829"/>
    </source>
</evidence>
<evidence type="ECO:0000256" key="3">
    <source>
        <dbReference type="ARBA" id="ARBA00022723"/>
    </source>
</evidence>
<dbReference type="eggNOG" id="KOG0023">
    <property type="taxonomic scope" value="Eukaryota"/>
</dbReference>
<name>M7SKS9_EUTLA</name>
<dbReference type="GO" id="GO:0004022">
    <property type="term" value="F:alcohol dehydrogenase (NAD+) activity"/>
    <property type="evidence" value="ECO:0007669"/>
    <property type="project" value="TreeGrafter"/>
</dbReference>
<evidence type="ECO:0000256" key="5">
    <source>
        <dbReference type="ARBA" id="ARBA00023002"/>
    </source>
</evidence>
<dbReference type="Proteomes" id="UP000012174">
    <property type="component" value="Unassembled WGS sequence"/>
</dbReference>
<comment type="cofactor">
    <cofactor evidence="1 7">
        <name>Zn(2+)</name>
        <dbReference type="ChEBI" id="CHEBI:29105"/>
    </cofactor>
</comment>
<dbReference type="OrthoDB" id="256333at2759"/>
<dbReference type="Pfam" id="PF08240">
    <property type="entry name" value="ADH_N"/>
    <property type="match status" value="1"/>
</dbReference>
<dbReference type="STRING" id="1287681.M7SKS9"/>
<accession>M7SKS9</accession>
<dbReference type="PANTHER" id="PTHR42940">
    <property type="entry name" value="ALCOHOL DEHYDROGENASE 1-RELATED"/>
    <property type="match status" value="1"/>
</dbReference>
<dbReference type="GO" id="GO:0008270">
    <property type="term" value="F:zinc ion binding"/>
    <property type="evidence" value="ECO:0007669"/>
    <property type="project" value="InterPro"/>
</dbReference>
<dbReference type="InterPro" id="IPR002328">
    <property type="entry name" value="ADH_Zn_CS"/>
</dbReference>
<dbReference type="KEGG" id="ela:UCREL1_8246"/>
<dbReference type="OMA" id="HDDAEYC"/>
<dbReference type="InterPro" id="IPR020843">
    <property type="entry name" value="ER"/>
</dbReference>
<comment type="similarity">
    <text evidence="2 7">Belongs to the zinc-containing alcohol dehydrogenase family.</text>
</comment>
<protein>
    <submittedName>
        <fullName evidence="9">Putative alcohol dehydrogenase protein</fullName>
    </submittedName>
</protein>
<dbReference type="SMART" id="SM00829">
    <property type="entry name" value="PKS_ER"/>
    <property type="match status" value="1"/>
</dbReference>
<evidence type="ECO:0000313" key="9">
    <source>
        <dbReference type="EMBL" id="EMR64787.1"/>
    </source>
</evidence>
<dbReference type="EMBL" id="KB707000">
    <property type="protein sequence ID" value="EMR64787.1"/>
    <property type="molecule type" value="Genomic_DNA"/>
</dbReference>
<evidence type="ECO:0000256" key="6">
    <source>
        <dbReference type="ARBA" id="ARBA00023027"/>
    </source>
</evidence>
<gene>
    <name evidence="9" type="ORF">UCREL1_8246</name>
</gene>
<dbReference type="GO" id="GO:0005737">
    <property type="term" value="C:cytoplasm"/>
    <property type="evidence" value="ECO:0007669"/>
    <property type="project" value="TreeGrafter"/>
</dbReference>
<dbReference type="PANTHER" id="PTHR42940:SF7">
    <property type="entry name" value="ALCOHOL DEHYDROGENASE-LIKE N-TERMINAL DOMAIN-CONTAINING PROTEIN"/>
    <property type="match status" value="1"/>
</dbReference>
<dbReference type="Gene3D" id="3.40.50.720">
    <property type="entry name" value="NAD(P)-binding Rossmann-like Domain"/>
    <property type="match status" value="1"/>
</dbReference>
<dbReference type="AlphaFoldDB" id="M7SKS9"/>